<name>A0ABD1PQM8_9LAMI</name>
<comment type="caution">
    <text evidence="2">The sequence shown here is derived from an EMBL/GenBank/DDBJ whole genome shotgun (WGS) entry which is preliminary data.</text>
</comment>
<keyword evidence="3" id="KW-1185">Reference proteome</keyword>
<evidence type="ECO:0000313" key="3">
    <source>
        <dbReference type="Proteomes" id="UP001604336"/>
    </source>
</evidence>
<organism evidence="2 3">
    <name type="scientific">Abeliophyllum distichum</name>
    <dbReference type="NCBI Taxonomy" id="126358"/>
    <lineage>
        <taxon>Eukaryota</taxon>
        <taxon>Viridiplantae</taxon>
        <taxon>Streptophyta</taxon>
        <taxon>Embryophyta</taxon>
        <taxon>Tracheophyta</taxon>
        <taxon>Spermatophyta</taxon>
        <taxon>Magnoliopsida</taxon>
        <taxon>eudicotyledons</taxon>
        <taxon>Gunneridae</taxon>
        <taxon>Pentapetalae</taxon>
        <taxon>asterids</taxon>
        <taxon>lamiids</taxon>
        <taxon>Lamiales</taxon>
        <taxon>Oleaceae</taxon>
        <taxon>Forsythieae</taxon>
        <taxon>Abeliophyllum</taxon>
    </lineage>
</organism>
<dbReference type="Proteomes" id="UP001604336">
    <property type="component" value="Unassembled WGS sequence"/>
</dbReference>
<dbReference type="PANTHER" id="PTHR45376">
    <property type="entry name" value="CHAPERONE DNAJ-DOMAIN SUPERFAMILY PROTEIN-RELATED"/>
    <property type="match status" value="1"/>
</dbReference>
<dbReference type="InterPro" id="IPR001623">
    <property type="entry name" value="DnaJ_domain"/>
</dbReference>
<dbReference type="SMART" id="SM00271">
    <property type="entry name" value="DnaJ"/>
    <property type="match status" value="1"/>
</dbReference>
<dbReference type="CDD" id="cd06257">
    <property type="entry name" value="DnaJ"/>
    <property type="match status" value="1"/>
</dbReference>
<evidence type="ECO:0000259" key="1">
    <source>
        <dbReference type="PROSITE" id="PS50076"/>
    </source>
</evidence>
<sequence>MNRVSRAASIVNYEAKSFQLRASLFHSTPFLGRRRRTNWDSRGTFRGSSKRFNQYSKRPRKQALLYDVSEFAEHLFRSWQSNSDEYHESSSQGSSWFRPHFRDDRCKRGKSGNRRSGTWRNFDFCEDDDREYETIFRSAYGGNQYFGWSFITDDDPRYWKSSCYTNKYKTSSGWKYQYCEEYDSEYEKEYDSDSSSDSEKSEADMMSQRLALGLSTLGSLNLEDVKNAYRECALKWHPDRHQGSSKVVAEEKFKVCSAAYQSLCDKLAL</sequence>
<dbReference type="InterPro" id="IPR036869">
    <property type="entry name" value="J_dom_sf"/>
</dbReference>
<feature type="domain" description="J" evidence="1">
    <location>
        <begin position="207"/>
        <end position="268"/>
    </location>
</feature>
<proteinExistence type="predicted"/>
<dbReference type="SUPFAM" id="SSF46565">
    <property type="entry name" value="Chaperone J-domain"/>
    <property type="match status" value="1"/>
</dbReference>
<dbReference type="Pfam" id="PF00226">
    <property type="entry name" value="DnaJ"/>
    <property type="match status" value="1"/>
</dbReference>
<dbReference type="PANTHER" id="PTHR45376:SF1">
    <property type="entry name" value="CHAPERONE DNAJ-DOMAIN SUPERFAMILY PROTEIN-RELATED"/>
    <property type="match status" value="1"/>
</dbReference>
<gene>
    <name evidence="2" type="ORF">Adt_42072</name>
</gene>
<dbReference type="PROSITE" id="PS50076">
    <property type="entry name" value="DNAJ_2"/>
    <property type="match status" value="1"/>
</dbReference>
<dbReference type="AlphaFoldDB" id="A0ABD1PQM8"/>
<protein>
    <submittedName>
        <fullName evidence="2">Chaperone DnaJ-domain superfamily protein</fullName>
    </submittedName>
</protein>
<evidence type="ECO:0000313" key="2">
    <source>
        <dbReference type="EMBL" id="KAL2466221.1"/>
    </source>
</evidence>
<dbReference type="PRINTS" id="PR00625">
    <property type="entry name" value="JDOMAIN"/>
</dbReference>
<accession>A0ABD1PQM8</accession>
<dbReference type="EMBL" id="JBFOLK010000013">
    <property type="protein sequence ID" value="KAL2466221.1"/>
    <property type="molecule type" value="Genomic_DNA"/>
</dbReference>
<reference evidence="3" key="1">
    <citation type="submission" date="2024-07" db="EMBL/GenBank/DDBJ databases">
        <title>Two chromosome-level genome assemblies of Korean endemic species Abeliophyllum distichum and Forsythia ovata (Oleaceae).</title>
        <authorList>
            <person name="Jang H."/>
        </authorList>
    </citation>
    <scope>NUCLEOTIDE SEQUENCE [LARGE SCALE GENOMIC DNA]</scope>
</reference>
<dbReference type="Gene3D" id="1.10.287.110">
    <property type="entry name" value="DnaJ domain"/>
    <property type="match status" value="1"/>
</dbReference>